<dbReference type="EMBL" id="BJYF01000031">
    <property type="protein sequence ID" value="GEN61277.1"/>
    <property type="molecule type" value="Genomic_DNA"/>
</dbReference>
<protein>
    <recommendedName>
        <fullName evidence="5">Diguanylate cyclase</fullName>
    </recommendedName>
</protein>
<dbReference type="SUPFAM" id="SSF141868">
    <property type="entry name" value="EAL domain-like"/>
    <property type="match status" value="1"/>
</dbReference>
<evidence type="ECO:0000313" key="4">
    <source>
        <dbReference type="Proteomes" id="UP000321635"/>
    </source>
</evidence>
<feature type="domain" description="EAL" evidence="1">
    <location>
        <begin position="313"/>
        <end position="559"/>
    </location>
</feature>
<dbReference type="PANTHER" id="PTHR33121:SF70">
    <property type="entry name" value="SIGNALING PROTEIN YKOW"/>
    <property type="match status" value="1"/>
</dbReference>
<dbReference type="AlphaFoldDB" id="A0A511XE90"/>
<dbReference type="STRING" id="1120919.GCA_000429165_03261"/>
<evidence type="ECO:0000313" key="3">
    <source>
        <dbReference type="EMBL" id="GEN61277.1"/>
    </source>
</evidence>
<dbReference type="PANTHER" id="PTHR33121">
    <property type="entry name" value="CYCLIC DI-GMP PHOSPHODIESTERASE PDEF"/>
    <property type="match status" value="1"/>
</dbReference>
<dbReference type="RefSeq" id="WP_051292421.1">
    <property type="nucleotide sequence ID" value="NZ_AUBI01000018.1"/>
</dbReference>
<accession>A0A511XE90</accession>
<reference evidence="3 4" key="1">
    <citation type="submission" date="2019-07" db="EMBL/GenBank/DDBJ databases">
        <title>Whole genome shotgun sequence of Acetobacter nitrogenifigens NBRC 105050.</title>
        <authorList>
            <person name="Hosoyama A."/>
            <person name="Uohara A."/>
            <person name="Ohji S."/>
            <person name="Ichikawa N."/>
        </authorList>
    </citation>
    <scope>NUCLEOTIDE SEQUENCE [LARGE SCALE GENOMIC DNA]</scope>
    <source>
        <strain evidence="3 4">NBRC 105050</strain>
    </source>
</reference>
<sequence>MRHQTAAPDAQQEPDLNALAQSVARLLPCDATIIVARGRSRASQTAIVAAANAPGVDLTRIMTAIETASGSDGANIDATSGVFDTPEGGFNTWLVKSLDEGAKDGPLLVCLNRTSRPFPERTLTRLASMGDVMSGDAAPKRETDHAPTGIVALTHYLDARMAGAGLSPTSPIALLRLDLGRVGPTNDSDGWPKSDTLINRASAILAETAPEPCFTVHLGGGSFAIILPLEHDINEAARLAGEIVEKLSAQSEIQTLGFPFDPYIGWAAYPFDAPEADTLIGFANAALARIRGMHAGPRVNRIAPEIARFHAEQIGMENDLRQAIEIGSFTLNWLPVLETSTQAVVAFEALVRWNRPGHGPIDPAAFLLCAENAGLIEEIDRWVLREACAQANAWETALGVSINVSPSWLETERVASTISDALQRAGLDPARLQIELSERSRFGPPDSARKELARIRAMGVRLVLDDFGTGIGALERLTNYPFDQVKLDRMFITRLGSDSRVETVLRSMLHMIHSLNMTCCAEGVETEEQLGFLDAHGCEEIQGYLIGRPTIELPISRAT</sequence>
<name>A0A511XE90_9PROT</name>
<keyword evidence="4" id="KW-1185">Reference proteome</keyword>
<comment type="caution">
    <text evidence="3">The sequence shown here is derived from an EMBL/GenBank/DDBJ whole genome shotgun (WGS) entry which is preliminary data.</text>
</comment>
<evidence type="ECO:0000259" key="2">
    <source>
        <dbReference type="PROSITE" id="PS50887"/>
    </source>
</evidence>
<dbReference type="InterPro" id="IPR035919">
    <property type="entry name" value="EAL_sf"/>
</dbReference>
<dbReference type="Proteomes" id="UP000321635">
    <property type="component" value="Unassembled WGS sequence"/>
</dbReference>
<dbReference type="Pfam" id="PF00990">
    <property type="entry name" value="GGDEF"/>
    <property type="match status" value="1"/>
</dbReference>
<dbReference type="OrthoDB" id="9793210at2"/>
<dbReference type="InterPro" id="IPR050706">
    <property type="entry name" value="Cyclic-di-GMP_PDE-like"/>
</dbReference>
<dbReference type="InterPro" id="IPR043128">
    <property type="entry name" value="Rev_trsase/Diguanyl_cyclase"/>
</dbReference>
<gene>
    <name evidence="3" type="ORF">ANI02nite_31610</name>
</gene>
<proteinExistence type="predicted"/>
<dbReference type="Gene3D" id="3.20.20.450">
    <property type="entry name" value="EAL domain"/>
    <property type="match status" value="1"/>
</dbReference>
<dbReference type="PROSITE" id="PS50883">
    <property type="entry name" value="EAL"/>
    <property type="match status" value="1"/>
</dbReference>
<dbReference type="SUPFAM" id="SSF55073">
    <property type="entry name" value="Nucleotide cyclase"/>
    <property type="match status" value="1"/>
</dbReference>
<dbReference type="InterPro" id="IPR001633">
    <property type="entry name" value="EAL_dom"/>
</dbReference>
<dbReference type="SMART" id="SM00267">
    <property type="entry name" value="GGDEF"/>
    <property type="match status" value="1"/>
</dbReference>
<dbReference type="PROSITE" id="PS50887">
    <property type="entry name" value="GGDEF"/>
    <property type="match status" value="1"/>
</dbReference>
<feature type="domain" description="GGDEF" evidence="2">
    <location>
        <begin position="170"/>
        <end position="304"/>
    </location>
</feature>
<dbReference type="InterPro" id="IPR029787">
    <property type="entry name" value="Nucleotide_cyclase"/>
</dbReference>
<dbReference type="GO" id="GO:0071111">
    <property type="term" value="F:cyclic-guanylate-specific phosphodiesterase activity"/>
    <property type="evidence" value="ECO:0007669"/>
    <property type="project" value="InterPro"/>
</dbReference>
<dbReference type="SMART" id="SM00052">
    <property type="entry name" value="EAL"/>
    <property type="match status" value="1"/>
</dbReference>
<evidence type="ECO:0008006" key="5">
    <source>
        <dbReference type="Google" id="ProtNLM"/>
    </source>
</evidence>
<dbReference type="InterPro" id="IPR000160">
    <property type="entry name" value="GGDEF_dom"/>
</dbReference>
<organism evidence="3 4">
    <name type="scientific">Acetobacter nitrogenifigens DSM 23921 = NBRC 105050</name>
    <dbReference type="NCBI Taxonomy" id="1120919"/>
    <lineage>
        <taxon>Bacteria</taxon>
        <taxon>Pseudomonadati</taxon>
        <taxon>Pseudomonadota</taxon>
        <taxon>Alphaproteobacteria</taxon>
        <taxon>Acetobacterales</taxon>
        <taxon>Acetobacteraceae</taxon>
        <taxon>Acetobacter</taxon>
    </lineage>
</organism>
<dbReference type="CDD" id="cd01948">
    <property type="entry name" value="EAL"/>
    <property type="match status" value="1"/>
</dbReference>
<dbReference type="Gene3D" id="3.30.70.270">
    <property type="match status" value="1"/>
</dbReference>
<dbReference type="Pfam" id="PF00563">
    <property type="entry name" value="EAL"/>
    <property type="match status" value="1"/>
</dbReference>
<evidence type="ECO:0000259" key="1">
    <source>
        <dbReference type="PROSITE" id="PS50883"/>
    </source>
</evidence>